<reference evidence="1" key="1">
    <citation type="submission" date="2014-09" db="EMBL/GenBank/DDBJ databases">
        <authorList>
            <person name="Magalhaes I.L.F."/>
            <person name="Oliveira U."/>
            <person name="Santos F.R."/>
            <person name="Vidigal T.H.D.A."/>
            <person name="Brescovit A.D."/>
            <person name="Santos A.J."/>
        </authorList>
    </citation>
    <scope>NUCLEOTIDE SEQUENCE</scope>
    <source>
        <tissue evidence="1">Shoot tissue taken approximately 20 cm above the soil surface</tissue>
    </source>
</reference>
<proteinExistence type="predicted"/>
<sequence>MERGGQAVKVRIGSI</sequence>
<protein>
    <submittedName>
        <fullName evidence="1">Uncharacterized protein</fullName>
    </submittedName>
</protein>
<organism evidence="1">
    <name type="scientific">Arundo donax</name>
    <name type="common">Giant reed</name>
    <name type="synonym">Donax arundinaceus</name>
    <dbReference type="NCBI Taxonomy" id="35708"/>
    <lineage>
        <taxon>Eukaryota</taxon>
        <taxon>Viridiplantae</taxon>
        <taxon>Streptophyta</taxon>
        <taxon>Embryophyta</taxon>
        <taxon>Tracheophyta</taxon>
        <taxon>Spermatophyta</taxon>
        <taxon>Magnoliopsida</taxon>
        <taxon>Liliopsida</taxon>
        <taxon>Poales</taxon>
        <taxon>Poaceae</taxon>
        <taxon>PACMAD clade</taxon>
        <taxon>Arundinoideae</taxon>
        <taxon>Arundineae</taxon>
        <taxon>Arundo</taxon>
    </lineage>
</organism>
<evidence type="ECO:0000313" key="1">
    <source>
        <dbReference type="EMBL" id="JAD97123.1"/>
    </source>
</evidence>
<name>A0A0A9EDR3_ARUDO</name>
<dbReference type="EMBL" id="GBRH01200772">
    <property type="protein sequence ID" value="JAD97123.1"/>
    <property type="molecule type" value="Transcribed_RNA"/>
</dbReference>
<reference evidence="1" key="2">
    <citation type="journal article" date="2015" name="Data Brief">
        <title>Shoot transcriptome of the giant reed, Arundo donax.</title>
        <authorList>
            <person name="Barrero R.A."/>
            <person name="Guerrero F.D."/>
            <person name="Moolhuijzen P."/>
            <person name="Goolsby J.A."/>
            <person name="Tidwell J."/>
            <person name="Bellgard S.E."/>
            <person name="Bellgard M.I."/>
        </authorList>
    </citation>
    <scope>NUCLEOTIDE SEQUENCE</scope>
    <source>
        <tissue evidence="1">Shoot tissue taken approximately 20 cm above the soil surface</tissue>
    </source>
</reference>
<accession>A0A0A9EDR3</accession>